<protein>
    <recommendedName>
        <fullName evidence="7">GCN5 family acetyltransferase</fullName>
    </recommendedName>
</protein>
<dbReference type="InterPro" id="IPR016181">
    <property type="entry name" value="Acyl_CoA_acyltransferase"/>
</dbReference>
<dbReference type="Pfam" id="PF13302">
    <property type="entry name" value="Acetyltransf_3"/>
    <property type="match status" value="1"/>
</dbReference>
<dbReference type="RefSeq" id="WP_040271849.1">
    <property type="nucleotide sequence ID" value="NZ_JROO01000011.1"/>
</dbReference>
<dbReference type="InterPro" id="IPR000182">
    <property type="entry name" value="GNAT_dom"/>
</dbReference>
<dbReference type="SUPFAM" id="SSF55729">
    <property type="entry name" value="Acyl-CoA N-acyltransferases (Nat)"/>
    <property type="match status" value="1"/>
</dbReference>
<dbReference type="InterPro" id="IPR002912">
    <property type="entry name" value="ACT_dom"/>
</dbReference>
<dbReference type="Pfam" id="PF01842">
    <property type="entry name" value="ACT"/>
    <property type="match status" value="1"/>
</dbReference>
<dbReference type="Proteomes" id="UP000031675">
    <property type="component" value="Unassembled WGS sequence"/>
</dbReference>
<feature type="domain" description="ACT" evidence="4">
    <location>
        <begin position="5"/>
        <end position="81"/>
    </location>
</feature>
<dbReference type="AlphaFoldDB" id="A0A0C2JDG3"/>
<keyword evidence="6" id="KW-1185">Reference proteome</keyword>
<evidence type="ECO:0000259" key="3">
    <source>
        <dbReference type="PROSITE" id="PS51186"/>
    </source>
</evidence>
<sequence>MSLWRIRTVVEDRPGRLAAVVGAMAAHGGDVVGLSIHADAAGVVDEFLVDVPGEHRTLLREVAQRSVTESVDAVPAQPREVGDDVTKALLLTARLRSAPNRLPEALGELLMADDARWTNLTRPVPEFPEEPETTLVVPAGPLRGVRLRRPDRPFTWTESARADALVRSILPPTGPVPTDGTVSTGGGARLDVRQACPEDAEAIQRLHARCSPETTRGRYFSSLRRLPPGMLGAFCDPEHGLTLLARPEEGGEPIALAHLMYTLDPGVGEVAFLVEDTWQQRGVGTALARTLTAVAADWGLAEVRAETVTGNRAMQRIMRRMGAEIRPPRHGVVQARLPVAGAVPAPRGGRLAELMSRPGAPGAA</sequence>
<keyword evidence="2" id="KW-0012">Acyltransferase</keyword>
<evidence type="ECO:0000256" key="1">
    <source>
        <dbReference type="ARBA" id="ARBA00022679"/>
    </source>
</evidence>
<organism evidence="5 6">
    <name type="scientific">Streptomonospora alba</name>
    <dbReference type="NCBI Taxonomy" id="183763"/>
    <lineage>
        <taxon>Bacteria</taxon>
        <taxon>Bacillati</taxon>
        <taxon>Actinomycetota</taxon>
        <taxon>Actinomycetes</taxon>
        <taxon>Streptosporangiales</taxon>
        <taxon>Nocardiopsidaceae</taxon>
        <taxon>Streptomonospora</taxon>
    </lineage>
</organism>
<dbReference type="PROSITE" id="PS51186">
    <property type="entry name" value="GNAT"/>
    <property type="match status" value="1"/>
</dbReference>
<evidence type="ECO:0000259" key="4">
    <source>
        <dbReference type="PROSITE" id="PS51671"/>
    </source>
</evidence>
<feature type="domain" description="N-acetyltransferase" evidence="3">
    <location>
        <begin position="190"/>
        <end position="340"/>
    </location>
</feature>
<comment type="caution">
    <text evidence="5">The sequence shown here is derived from an EMBL/GenBank/DDBJ whole genome shotgun (WGS) entry which is preliminary data.</text>
</comment>
<proteinExistence type="predicted"/>
<dbReference type="SUPFAM" id="SSF55021">
    <property type="entry name" value="ACT-like"/>
    <property type="match status" value="1"/>
</dbReference>
<dbReference type="STRING" id="183763.LP52_07280"/>
<evidence type="ECO:0000256" key="2">
    <source>
        <dbReference type="ARBA" id="ARBA00023315"/>
    </source>
</evidence>
<dbReference type="Gene3D" id="3.40.630.30">
    <property type="match status" value="1"/>
</dbReference>
<accession>A0A0C2JDG3</accession>
<dbReference type="InterPro" id="IPR045865">
    <property type="entry name" value="ACT-like_dom_sf"/>
</dbReference>
<dbReference type="OrthoDB" id="5516749at2"/>
<dbReference type="CDD" id="cd04301">
    <property type="entry name" value="NAT_SF"/>
    <property type="match status" value="1"/>
</dbReference>
<dbReference type="InterPro" id="IPR050832">
    <property type="entry name" value="Bact_Acetyltransf"/>
</dbReference>
<dbReference type="GO" id="GO:0016747">
    <property type="term" value="F:acyltransferase activity, transferring groups other than amino-acyl groups"/>
    <property type="evidence" value="ECO:0007669"/>
    <property type="project" value="InterPro"/>
</dbReference>
<dbReference type="PROSITE" id="PS51671">
    <property type="entry name" value="ACT"/>
    <property type="match status" value="1"/>
</dbReference>
<reference evidence="6" key="1">
    <citation type="journal article" date="2015" name="Chem. Biol.">
        <title>Structure, bioactivity, and resistance mechanism of streptomonomicin, an unusual lasso Peptide from an understudied halophilic actinomycete.</title>
        <authorList>
            <person name="Metelev M."/>
            <person name="Tietz J.I."/>
            <person name="Melby J.O."/>
            <person name="Blair P.M."/>
            <person name="Zhu L."/>
            <person name="Livnat I."/>
            <person name="Severinov K."/>
            <person name="Mitchell D.A."/>
        </authorList>
    </citation>
    <scope>NUCLEOTIDE SEQUENCE [LARGE SCALE GENOMIC DNA]</scope>
    <source>
        <strain evidence="6">YIM 90003</strain>
    </source>
</reference>
<name>A0A0C2JDG3_9ACTN</name>
<keyword evidence="1" id="KW-0808">Transferase</keyword>
<gene>
    <name evidence="5" type="ORF">LP52_07280</name>
</gene>
<dbReference type="EMBL" id="JROO01000011">
    <property type="protein sequence ID" value="KIH99441.1"/>
    <property type="molecule type" value="Genomic_DNA"/>
</dbReference>
<evidence type="ECO:0000313" key="5">
    <source>
        <dbReference type="EMBL" id="KIH99441.1"/>
    </source>
</evidence>
<evidence type="ECO:0000313" key="6">
    <source>
        <dbReference type="Proteomes" id="UP000031675"/>
    </source>
</evidence>
<dbReference type="PANTHER" id="PTHR43877">
    <property type="entry name" value="AMINOALKYLPHOSPHONATE N-ACETYLTRANSFERASE-RELATED-RELATED"/>
    <property type="match status" value="1"/>
</dbReference>
<evidence type="ECO:0008006" key="7">
    <source>
        <dbReference type="Google" id="ProtNLM"/>
    </source>
</evidence>